<name>A0A318EHW6_9FIRM</name>
<dbReference type="PIRSF" id="PIRSF018688">
    <property type="entry name" value="UCP018688"/>
    <property type="match status" value="1"/>
</dbReference>
<dbReference type="Pfam" id="PF09924">
    <property type="entry name" value="LPG_synthase_C"/>
    <property type="match status" value="1"/>
</dbReference>
<gene>
    <name evidence="2" type="ORF">C8E03_11347</name>
</gene>
<dbReference type="Gene3D" id="3.40.630.30">
    <property type="match status" value="1"/>
</dbReference>
<dbReference type="InterPro" id="IPR024320">
    <property type="entry name" value="LPG_synthase_C"/>
</dbReference>
<dbReference type="EMBL" id="QICS01000013">
    <property type="protein sequence ID" value="PXV86262.1"/>
    <property type="molecule type" value="Genomic_DNA"/>
</dbReference>
<dbReference type="SUPFAM" id="SSF55729">
    <property type="entry name" value="Acyl-CoA N-acyltransferases (Nat)"/>
    <property type="match status" value="2"/>
</dbReference>
<sequence>MDIEFKRVELEDKELINSFIKKQSSRSCSLCFANIYLWEPHYKVTYSIVENMLVFKSSEDKPSFSYPIGGSDVKKAIDTIIKYCEEKSLAFKMYGVTEEQFEVINQLYPNEFQIEYNRDDANYVYETQKLINLSGKKYHGKKNHINKFMKLHEDWNYEDITEENLDECIQMALDWRKENDCDTNELKSIEFCVALNALKKRKQLDLIGGLIRAEKKVVAFTIGEPLTKDTFVIHIEKAYADVDGAYPMINREFLAHHASEYTYVNREEDTGAEGLRKAKLSYKPIFMVEAGNVTRIQA</sequence>
<feature type="domain" description="Phosphatidylglycerol lysyltransferase C-terminal" evidence="1">
    <location>
        <begin position="26"/>
        <end position="285"/>
    </location>
</feature>
<dbReference type="PANTHER" id="PTHR41373">
    <property type="entry name" value="DUF2156 DOMAIN-CONTAINING PROTEIN"/>
    <property type="match status" value="1"/>
</dbReference>
<accession>A0A318EHW6</accession>
<dbReference type="InterPro" id="IPR016181">
    <property type="entry name" value="Acyl_CoA_acyltransferase"/>
</dbReference>
<dbReference type="PANTHER" id="PTHR41373:SF1">
    <property type="entry name" value="PHOSPHATIDYLGLYCEROL LYSYLTRANSFERASE C-TERMINAL DOMAIN-CONTAINING PROTEIN"/>
    <property type="match status" value="1"/>
</dbReference>
<proteinExistence type="predicted"/>
<dbReference type="AlphaFoldDB" id="A0A318EHW6"/>
<evidence type="ECO:0000313" key="3">
    <source>
        <dbReference type="Proteomes" id="UP000247523"/>
    </source>
</evidence>
<dbReference type="Proteomes" id="UP000247523">
    <property type="component" value="Unassembled WGS sequence"/>
</dbReference>
<evidence type="ECO:0000259" key="1">
    <source>
        <dbReference type="Pfam" id="PF09924"/>
    </source>
</evidence>
<comment type="caution">
    <text evidence="2">The sequence shown here is derived from an EMBL/GenBank/DDBJ whole genome shotgun (WGS) entry which is preliminary data.</text>
</comment>
<dbReference type="RefSeq" id="WP_110291770.1">
    <property type="nucleotide sequence ID" value="NZ_QICS01000013.1"/>
</dbReference>
<evidence type="ECO:0000313" key="2">
    <source>
        <dbReference type="EMBL" id="PXV86262.1"/>
    </source>
</evidence>
<dbReference type="InterPro" id="IPR016732">
    <property type="entry name" value="UCP018688"/>
</dbReference>
<reference evidence="2 3" key="1">
    <citation type="submission" date="2018-05" db="EMBL/GenBank/DDBJ databases">
        <title>Genomic Encyclopedia of Type Strains, Phase IV (KMG-IV): sequencing the most valuable type-strain genomes for metagenomic binning, comparative biology and taxonomic classification.</title>
        <authorList>
            <person name="Goeker M."/>
        </authorList>
    </citation>
    <scope>NUCLEOTIDE SEQUENCE [LARGE SCALE GENOMIC DNA]</scope>
    <source>
        <strain evidence="2 3">DSM 28816</strain>
    </source>
</reference>
<organism evidence="2 3">
    <name type="scientific">Lachnotalea glycerini</name>
    <dbReference type="NCBI Taxonomy" id="1763509"/>
    <lineage>
        <taxon>Bacteria</taxon>
        <taxon>Bacillati</taxon>
        <taxon>Bacillota</taxon>
        <taxon>Clostridia</taxon>
        <taxon>Lachnospirales</taxon>
        <taxon>Lachnospiraceae</taxon>
        <taxon>Lachnotalea</taxon>
    </lineage>
</organism>
<protein>
    <recommendedName>
        <fullName evidence="1">Phosphatidylglycerol lysyltransferase C-terminal domain-containing protein</fullName>
    </recommendedName>
</protein>